<feature type="transmembrane region" description="Helical" evidence="7">
    <location>
        <begin position="281"/>
        <end position="301"/>
    </location>
</feature>
<name>A0A5C7I599_9ROSI</name>
<gene>
    <name evidence="9" type="ORF">EZV62_011043</name>
</gene>
<dbReference type="GO" id="GO:0006865">
    <property type="term" value="P:amino acid transport"/>
    <property type="evidence" value="ECO:0007669"/>
    <property type="project" value="UniProtKB-KW"/>
</dbReference>
<comment type="caution">
    <text evidence="9">The sequence shown here is derived from an EMBL/GenBank/DDBJ whole genome shotgun (WGS) entry which is preliminary data.</text>
</comment>
<feature type="transmembrane region" description="Helical" evidence="7">
    <location>
        <begin position="338"/>
        <end position="360"/>
    </location>
</feature>
<accession>A0A5C7I599</accession>
<evidence type="ECO:0000256" key="1">
    <source>
        <dbReference type="ARBA" id="ARBA00004370"/>
    </source>
</evidence>
<dbReference type="PANTHER" id="PTHR48017">
    <property type="entry name" value="OS05G0424000 PROTEIN-RELATED"/>
    <property type="match status" value="1"/>
</dbReference>
<keyword evidence="4" id="KW-0029">Amino-acid transport</keyword>
<evidence type="ECO:0000313" key="10">
    <source>
        <dbReference type="Proteomes" id="UP000323000"/>
    </source>
</evidence>
<feature type="transmembrane region" description="Helical" evidence="7">
    <location>
        <begin position="63"/>
        <end position="87"/>
    </location>
</feature>
<dbReference type="Proteomes" id="UP000323000">
    <property type="component" value="Chromosome 4"/>
</dbReference>
<feature type="transmembrane region" description="Helical" evidence="7">
    <location>
        <begin position="132"/>
        <end position="156"/>
    </location>
</feature>
<evidence type="ECO:0000256" key="3">
    <source>
        <dbReference type="ARBA" id="ARBA00022692"/>
    </source>
</evidence>
<feature type="transmembrane region" description="Helical" evidence="7">
    <location>
        <begin position="108"/>
        <end position="126"/>
    </location>
</feature>
<keyword evidence="5 7" id="KW-1133">Transmembrane helix</keyword>
<keyword evidence="2" id="KW-0813">Transport</keyword>
<reference evidence="10" key="1">
    <citation type="journal article" date="2019" name="Gigascience">
        <title>De novo genome assembly of the endangered Acer yangbiense, a plant species with extremely small populations endemic to Yunnan Province, China.</title>
        <authorList>
            <person name="Yang J."/>
            <person name="Wariss H.M."/>
            <person name="Tao L."/>
            <person name="Zhang R."/>
            <person name="Yun Q."/>
            <person name="Hollingsworth P."/>
            <person name="Dao Z."/>
            <person name="Luo G."/>
            <person name="Guo H."/>
            <person name="Ma Y."/>
            <person name="Sun W."/>
        </authorList>
    </citation>
    <scope>NUCLEOTIDE SEQUENCE [LARGE SCALE GENOMIC DNA]</scope>
    <source>
        <strain evidence="10">cv. Malutang</strain>
    </source>
</reference>
<protein>
    <recommendedName>
        <fullName evidence="8">Amino acid transporter transmembrane domain-containing protein</fullName>
    </recommendedName>
</protein>
<feature type="transmembrane region" description="Helical" evidence="7">
    <location>
        <begin position="307"/>
        <end position="326"/>
    </location>
</feature>
<keyword evidence="10" id="KW-1185">Reference proteome</keyword>
<dbReference type="EMBL" id="VAHF01000004">
    <property type="protein sequence ID" value="TXG64049.1"/>
    <property type="molecule type" value="Genomic_DNA"/>
</dbReference>
<keyword evidence="3 7" id="KW-0812">Transmembrane</keyword>
<dbReference type="OrthoDB" id="40134at2759"/>
<feature type="domain" description="Amino acid transporter transmembrane" evidence="8">
    <location>
        <begin position="198"/>
        <end position="364"/>
    </location>
</feature>
<evidence type="ECO:0000256" key="4">
    <source>
        <dbReference type="ARBA" id="ARBA00022970"/>
    </source>
</evidence>
<sequence>MAPELQKRTMFAMETGDVNCKFDDDGRVKRTGTWLTASAHIITAVIGSGVLSLAWALAQLGWIVGPLALSTFSVITWYTSTLLADSYRAIKRSNCFHKNGHEAGCHTTNNMFMIIFGVTEIILSQIPNFHELSGLSIIAAIMSFAYSLIGLGLSIAKIAGGDTGKTSIEGVIIGVDVTMAKKLWNSLQAIGNIAFAYAFGNSAPGNFLTGFGFYEPFWLVDIANLCIVIHLVGAYQVFCQPTFRSVENWCSQRWEESEFVTKEYAINIPICGSYNVNMFRLIWRTLYVTATTVIAMLFPFFNSVLGLLGAASFWPLAVYFPIEMYVSRVKIKRFSMVWIWLKVLVGVCFVVSLLAAVGSIEGIVMDVRAYKPFNSIS</sequence>
<evidence type="ECO:0000313" key="9">
    <source>
        <dbReference type="EMBL" id="TXG64049.1"/>
    </source>
</evidence>
<organism evidence="9 10">
    <name type="scientific">Acer yangbiense</name>
    <dbReference type="NCBI Taxonomy" id="1000413"/>
    <lineage>
        <taxon>Eukaryota</taxon>
        <taxon>Viridiplantae</taxon>
        <taxon>Streptophyta</taxon>
        <taxon>Embryophyta</taxon>
        <taxon>Tracheophyta</taxon>
        <taxon>Spermatophyta</taxon>
        <taxon>Magnoliopsida</taxon>
        <taxon>eudicotyledons</taxon>
        <taxon>Gunneridae</taxon>
        <taxon>Pentapetalae</taxon>
        <taxon>rosids</taxon>
        <taxon>malvids</taxon>
        <taxon>Sapindales</taxon>
        <taxon>Sapindaceae</taxon>
        <taxon>Hippocastanoideae</taxon>
        <taxon>Acereae</taxon>
        <taxon>Acer</taxon>
    </lineage>
</organism>
<evidence type="ECO:0000256" key="6">
    <source>
        <dbReference type="ARBA" id="ARBA00023136"/>
    </source>
</evidence>
<evidence type="ECO:0000256" key="2">
    <source>
        <dbReference type="ARBA" id="ARBA00022448"/>
    </source>
</evidence>
<evidence type="ECO:0000256" key="7">
    <source>
        <dbReference type="SAM" id="Phobius"/>
    </source>
</evidence>
<feature type="transmembrane region" description="Helical" evidence="7">
    <location>
        <begin position="34"/>
        <end position="57"/>
    </location>
</feature>
<dbReference type="AlphaFoldDB" id="A0A5C7I599"/>
<evidence type="ECO:0000259" key="8">
    <source>
        <dbReference type="Pfam" id="PF01490"/>
    </source>
</evidence>
<dbReference type="Pfam" id="PF01490">
    <property type="entry name" value="Aa_trans"/>
    <property type="match status" value="2"/>
</dbReference>
<dbReference type="GO" id="GO:0016020">
    <property type="term" value="C:membrane"/>
    <property type="evidence" value="ECO:0007669"/>
    <property type="project" value="UniProtKB-SubCell"/>
</dbReference>
<dbReference type="InterPro" id="IPR013057">
    <property type="entry name" value="AA_transpt_TM"/>
</dbReference>
<evidence type="ECO:0000256" key="5">
    <source>
        <dbReference type="ARBA" id="ARBA00022989"/>
    </source>
</evidence>
<proteinExistence type="predicted"/>
<feature type="domain" description="Amino acid transporter transmembrane" evidence="8">
    <location>
        <begin position="30"/>
        <end position="91"/>
    </location>
</feature>
<keyword evidence="6 7" id="KW-0472">Membrane</keyword>
<comment type="subcellular location">
    <subcellularLocation>
        <location evidence="1">Membrane</location>
    </subcellularLocation>
</comment>